<proteinExistence type="predicted"/>
<dbReference type="AlphaFoldDB" id="A0A2P6PX06"/>
<dbReference type="Gramene" id="PRQ26468">
    <property type="protein sequence ID" value="PRQ26468"/>
    <property type="gene ID" value="RchiOBHm_Chr6g0294901"/>
</dbReference>
<dbReference type="SUPFAM" id="SSF50965">
    <property type="entry name" value="Galactose oxidase, central domain"/>
    <property type="match status" value="1"/>
</dbReference>
<keyword evidence="3" id="KW-1185">Reference proteome</keyword>
<dbReference type="InterPro" id="IPR050796">
    <property type="entry name" value="SCF_F-box_component"/>
</dbReference>
<dbReference type="InterPro" id="IPR006527">
    <property type="entry name" value="F-box-assoc_dom_typ1"/>
</dbReference>
<dbReference type="PANTHER" id="PTHR31672">
    <property type="entry name" value="BNACNNG10540D PROTEIN"/>
    <property type="match status" value="1"/>
</dbReference>
<dbReference type="InterPro" id="IPR011043">
    <property type="entry name" value="Gal_Oxase/kelch_b-propeller"/>
</dbReference>
<evidence type="ECO:0000313" key="3">
    <source>
        <dbReference type="Proteomes" id="UP000238479"/>
    </source>
</evidence>
<dbReference type="NCBIfam" id="TIGR01640">
    <property type="entry name" value="F_box_assoc_1"/>
    <property type="match status" value="1"/>
</dbReference>
<dbReference type="EMBL" id="PDCK01000044">
    <property type="protein sequence ID" value="PRQ26468.1"/>
    <property type="molecule type" value="Genomic_DNA"/>
</dbReference>
<accession>A0A2P6PX06</accession>
<organism evidence="2 3">
    <name type="scientific">Rosa chinensis</name>
    <name type="common">China rose</name>
    <dbReference type="NCBI Taxonomy" id="74649"/>
    <lineage>
        <taxon>Eukaryota</taxon>
        <taxon>Viridiplantae</taxon>
        <taxon>Streptophyta</taxon>
        <taxon>Embryophyta</taxon>
        <taxon>Tracheophyta</taxon>
        <taxon>Spermatophyta</taxon>
        <taxon>Magnoliopsida</taxon>
        <taxon>eudicotyledons</taxon>
        <taxon>Gunneridae</taxon>
        <taxon>Pentapetalae</taxon>
        <taxon>rosids</taxon>
        <taxon>fabids</taxon>
        <taxon>Rosales</taxon>
        <taxon>Rosaceae</taxon>
        <taxon>Rosoideae</taxon>
        <taxon>Rosoideae incertae sedis</taxon>
        <taxon>Rosa</taxon>
    </lineage>
</organism>
<reference evidence="2 3" key="1">
    <citation type="journal article" date="2018" name="Nat. Genet.">
        <title>The Rosa genome provides new insights in the design of modern roses.</title>
        <authorList>
            <person name="Bendahmane M."/>
        </authorList>
    </citation>
    <scope>NUCLEOTIDE SEQUENCE [LARGE SCALE GENOMIC DNA]</scope>
    <source>
        <strain evidence="3">cv. Old Blush</strain>
    </source>
</reference>
<dbReference type="InterPro" id="IPR017451">
    <property type="entry name" value="F-box-assoc_interact_dom"/>
</dbReference>
<sequence>MAAVPIPSTINSLPSGIVEDILLRLSLKEMIRCRTNFAHLGHFAISLLRVLSLVYLYSRDKFSSARKIVQPLAHPERVTEFVGCCNGLLLLHNRYHDLDLAIWNPTIQKFKRIPFAPIELPAGTQRTHTMYGFGYDQSSSDYKIVRIVESESNLWKKIQSFPYTGNSSHFYAPAVPLNGAIHWLVTDNSHSQSVRVIALDLSKETFNEFSTPFADVEGGIGLEVLGGSLCICLNHFKTSNEVWKMKEYGVAESWVHFYTVEWKVVKKAFEYCTTLVLSKIGERVLLHNDSNLTKGFLFWYNFETNIGKVVRIPGSPAILGQLSVQPTLVSLLIR</sequence>
<feature type="domain" description="F-box associated beta-propeller type 1" evidence="1">
    <location>
        <begin position="80"/>
        <end position="276"/>
    </location>
</feature>
<dbReference type="Proteomes" id="UP000238479">
    <property type="component" value="Chromosome 6"/>
</dbReference>
<gene>
    <name evidence="2" type="ORF">RchiOBHm_Chr6g0294901</name>
</gene>
<comment type="caution">
    <text evidence="2">The sequence shown here is derived from an EMBL/GenBank/DDBJ whole genome shotgun (WGS) entry which is preliminary data.</text>
</comment>
<evidence type="ECO:0000259" key="1">
    <source>
        <dbReference type="Pfam" id="PF07734"/>
    </source>
</evidence>
<dbReference type="PANTHER" id="PTHR31672:SF13">
    <property type="entry name" value="F-BOX PROTEIN CPR30-LIKE"/>
    <property type="match status" value="1"/>
</dbReference>
<name>A0A2P6PX06_ROSCH</name>
<evidence type="ECO:0000313" key="2">
    <source>
        <dbReference type="EMBL" id="PRQ26468.1"/>
    </source>
</evidence>
<dbReference type="OMA" id="CHTESCQ"/>
<protein>
    <submittedName>
        <fullName evidence="2">Putative galactose oxidase/kelch, beta-propeller, F-box associated interaction</fullName>
    </submittedName>
</protein>
<dbReference type="Pfam" id="PF07734">
    <property type="entry name" value="FBA_1"/>
    <property type="match status" value="1"/>
</dbReference>